<dbReference type="HAMAP" id="MF_02062">
    <property type="entry name" value="GltS"/>
    <property type="match status" value="1"/>
</dbReference>
<keyword evidence="1" id="KW-0997">Cell inner membrane</keyword>
<feature type="transmembrane region" description="Helical" evidence="1">
    <location>
        <begin position="310"/>
        <end position="335"/>
    </location>
</feature>
<keyword evidence="1" id="KW-1003">Cell membrane</keyword>
<feature type="transmembrane region" description="Helical" evidence="1">
    <location>
        <begin position="376"/>
        <end position="397"/>
    </location>
</feature>
<keyword evidence="1" id="KW-0813">Transport</keyword>
<feature type="transmembrane region" description="Helical" evidence="1">
    <location>
        <begin position="281"/>
        <end position="304"/>
    </location>
</feature>
<comment type="function">
    <text evidence="1">Catalyzes the sodium-dependent transport of glutamate.</text>
</comment>
<dbReference type="Proteomes" id="UP000193077">
    <property type="component" value="Unassembled WGS sequence"/>
</dbReference>
<keyword evidence="1" id="KW-0915">Sodium</keyword>
<dbReference type="PANTHER" id="PTHR36178:SF1">
    <property type="entry name" value="SODIUM_GLUTAMATE SYMPORTER"/>
    <property type="match status" value="1"/>
</dbReference>
<dbReference type="EMBL" id="FWFO01000002">
    <property type="protein sequence ID" value="SLN58416.1"/>
    <property type="molecule type" value="Genomic_DNA"/>
</dbReference>
<keyword evidence="1" id="KW-0739">Sodium transport</keyword>
<keyword evidence="1" id="KW-0472">Membrane</keyword>
<feature type="transmembrane region" description="Helical" evidence="1">
    <location>
        <begin position="342"/>
        <end position="364"/>
    </location>
</feature>
<dbReference type="GO" id="GO:0015813">
    <property type="term" value="P:L-glutamate transmembrane transport"/>
    <property type="evidence" value="ECO:0007669"/>
    <property type="project" value="UniProtKB-UniRule"/>
</dbReference>
<dbReference type="InterPro" id="IPR004445">
    <property type="entry name" value="GltS"/>
</dbReference>
<dbReference type="AlphaFoldDB" id="A0A1Y5T937"/>
<keyword evidence="1" id="KW-0029">Amino-acid transport</keyword>
<feature type="transmembrane region" description="Helical" evidence="1">
    <location>
        <begin position="6"/>
        <end position="24"/>
    </location>
</feature>
<dbReference type="OrthoDB" id="4921038at2"/>
<keyword evidence="4" id="KW-1185">Reference proteome</keyword>
<accession>A0A1Y5T937</accession>
<feature type="transmembrane region" description="Helical" evidence="1">
    <location>
        <begin position="63"/>
        <end position="85"/>
    </location>
</feature>
<organism evidence="3 4">
    <name type="scientific">Falsiruegeria litorea R37</name>
    <dbReference type="NCBI Taxonomy" id="1200284"/>
    <lineage>
        <taxon>Bacteria</taxon>
        <taxon>Pseudomonadati</taxon>
        <taxon>Pseudomonadota</taxon>
        <taxon>Alphaproteobacteria</taxon>
        <taxon>Rhodobacterales</taxon>
        <taxon>Roseobacteraceae</taxon>
        <taxon>Falsiruegeria</taxon>
    </lineage>
</organism>
<keyword evidence="1" id="KW-0769">Symport</keyword>
<dbReference type="RefSeq" id="WP_085796843.1">
    <property type="nucleotide sequence ID" value="NZ_FWFO01000002.1"/>
</dbReference>
<proteinExistence type="inferred from homology"/>
<gene>
    <name evidence="1 3" type="primary">gltS</name>
    <name evidence="3" type="ORF">TRL7639_03215</name>
</gene>
<feature type="transmembrane region" description="Helical" evidence="1">
    <location>
        <begin position="251"/>
        <end position="269"/>
    </location>
</feature>
<dbReference type="GO" id="GO:0005886">
    <property type="term" value="C:plasma membrane"/>
    <property type="evidence" value="ECO:0007669"/>
    <property type="project" value="UniProtKB-SubCell"/>
</dbReference>
<feature type="transmembrane region" description="Helical" evidence="1">
    <location>
        <begin position="97"/>
        <end position="124"/>
    </location>
</feature>
<dbReference type="PANTHER" id="PTHR36178">
    <property type="entry name" value="SLR0625 PROTEIN"/>
    <property type="match status" value="1"/>
</dbReference>
<feature type="transmembrane region" description="Helical" evidence="1">
    <location>
        <begin position="36"/>
        <end position="57"/>
    </location>
</feature>
<evidence type="ECO:0000256" key="2">
    <source>
        <dbReference type="NCBIfam" id="TIGR00210"/>
    </source>
</evidence>
<keyword evidence="1" id="KW-1133">Transmembrane helix</keyword>
<name>A0A1Y5T937_9RHOB</name>
<comment type="subcellular location">
    <subcellularLocation>
        <location evidence="1">Cell inner membrane</location>
        <topology evidence="1">Multi-pass membrane protein</topology>
    </subcellularLocation>
</comment>
<dbReference type="GO" id="GO:0015501">
    <property type="term" value="F:glutamate:sodium symporter activity"/>
    <property type="evidence" value="ECO:0007669"/>
    <property type="project" value="UniProtKB-UniRule"/>
</dbReference>
<sequence>MAEAYVIPDFVTATLGFAVYLLGAEINGRVAVLRQFNIPEPVTGGLLASLVVLGLYLGFDLEFAFEMATRDFLLVLFFAGIGLNARLSDLIAGGKPLMLLLILTVATILIQNVIGAVGASLFGYPWKAGVLFGSASLIGGHGTAIAWAPEVATATGLVGATELGVAVATLGLVLAALVGGPVAKYLIETHNLTPSRPDEGPTIGVPNANEQGQSKIDHVSVMRVLLFLNIAIILGYALSEAISAAGLKLPLFVPCLIMAIVIANLRSAFRPDAKPISRTPALAMISEFALGAFLAISLMTLQLWTIAELGAVIAVVMMAQTTFTVAFVIFVLFPIMGRGYRAAVLAAGFGGFALGATPTAIANMTAVTKRYGPSPIAFIVLPLVSAFFVDIANAIVIQTIVNF</sequence>
<protein>
    <recommendedName>
        <fullName evidence="1 2">Sodium/glutamate symporter</fullName>
    </recommendedName>
</protein>
<comment type="similarity">
    <text evidence="1">Belongs to the glutamate:Na(+) symporter (ESS) (TC 2.A.27) family.</text>
</comment>
<feature type="transmembrane region" description="Helical" evidence="1">
    <location>
        <begin position="163"/>
        <end position="187"/>
    </location>
</feature>
<evidence type="ECO:0000313" key="3">
    <source>
        <dbReference type="EMBL" id="SLN58416.1"/>
    </source>
</evidence>
<keyword evidence="1" id="KW-0406">Ion transport</keyword>
<dbReference type="Pfam" id="PF03616">
    <property type="entry name" value="Glt_symporter"/>
    <property type="match status" value="1"/>
</dbReference>
<reference evidence="3 4" key="1">
    <citation type="submission" date="2017-03" db="EMBL/GenBank/DDBJ databases">
        <authorList>
            <person name="Afonso C.L."/>
            <person name="Miller P.J."/>
            <person name="Scott M.A."/>
            <person name="Spackman E."/>
            <person name="Goraichik I."/>
            <person name="Dimitrov K.M."/>
            <person name="Suarez D.L."/>
            <person name="Swayne D.E."/>
        </authorList>
    </citation>
    <scope>NUCLEOTIDE SEQUENCE [LARGE SCALE GENOMIC DNA]</scope>
    <source>
        <strain evidence="3 4">CECT 7639</strain>
    </source>
</reference>
<evidence type="ECO:0000256" key="1">
    <source>
        <dbReference type="HAMAP-Rule" id="MF_02062"/>
    </source>
</evidence>
<dbReference type="NCBIfam" id="TIGR00210">
    <property type="entry name" value="gltS"/>
    <property type="match status" value="1"/>
</dbReference>
<evidence type="ECO:0000313" key="4">
    <source>
        <dbReference type="Proteomes" id="UP000193077"/>
    </source>
</evidence>
<feature type="transmembrane region" description="Helical" evidence="1">
    <location>
        <begin position="221"/>
        <end position="239"/>
    </location>
</feature>
<keyword evidence="1" id="KW-0812">Transmembrane</keyword>